<evidence type="ECO:0000256" key="6">
    <source>
        <dbReference type="SAM" id="Phobius"/>
    </source>
</evidence>
<comment type="subcellular location">
    <subcellularLocation>
        <location evidence="1">Cell membrane</location>
        <topology evidence="1">Multi-pass membrane protein</topology>
    </subcellularLocation>
</comment>
<keyword evidence="5 6" id="KW-0472">Membrane</keyword>
<keyword evidence="4 6" id="KW-1133">Transmembrane helix</keyword>
<feature type="transmembrane region" description="Helical" evidence="6">
    <location>
        <begin position="323"/>
        <end position="343"/>
    </location>
</feature>
<feature type="transmembrane region" description="Helical" evidence="6">
    <location>
        <begin position="182"/>
        <end position="207"/>
    </location>
</feature>
<dbReference type="PANTHER" id="PTHR30250">
    <property type="entry name" value="PST FAMILY PREDICTED COLANIC ACID TRANSPORTER"/>
    <property type="match status" value="1"/>
</dbReference>
<name>A0A410PUC6_9FIRM</name>
<reference evidence="7 8" key="1">
    <citation type="submission" date="2019-01" db="EMBL/GenBank/DDBJ databases">
        <title>Draft genomes of a novel of Aminipila strains.</title>
        <authorList>
            <person name="Ma S."/>
        </authorList>
    </citation>
    <scope>NUCLEOTIDE SEQUENCE [LARGE SCALE GENOMIC DNA]</scope>
    <source>
        <strain evidence="8">JN-39</strain>
    </source>
</reference>
<dbReference type="EMBL" id="CP035281">
    <property type="protein sequence ID" value="QAT42478.1"/>
    <property type="molecule type" value="Genomic_DNA"/>
</dbReference>
<dbReference type="PANTHER" id="PTHR30250:SF21">
    <property type="entry name" value="LIPID II FLIPPASE MURJ"/>
    <property type="match status" value="1"/>
</dbReference>
<feature type="transmembrane region" description="Helical" evidence="6">
    <location>
        <begin position="424"/>
        <end position="442"/>
    </location>
</feature>
<gene>
    <name evidence="7" type="ORF">EQM06_04100</name>
</gene>
<dbReference type="InterPro" id="IPR002797">
    <property type="entry name" value="Polysacc_synth"/>
</dbReference>
<keyword evidence="3 6" id="KW-0812">Transmembrane</keyword>
<dbReference type="RefSeq" id="WP_128745128.1">
    <property type="nucleotide sequence ID" value="NZ_CP035281.1"/>
</dbReference>
<feature type="transmembrane region" description="Helical" evidence="6">
    <location>
        <begin position="160"/>
        <end position="176"/>
    </location>
</feature>
<evidence type="ECO:0000256" key="2">
    <source>
        <dbReference type="ARBA" id="ARBA00022475"/>
    </source>
</evidence>
<evidence type="ECO:0000313" key="8">
    <source>
        <dbReference type="Proteomes" id="UP000287601"/>
    </source>
</evidence>
<dbReference type="CDD" id="cd13124">
    <property type="entry name" value="MATE_SpoVB_like"/>
    <property type="match status" value="1"/>
</dbReference>
<keyword evidence="8" id="KW-1185">Reference proteome</keyword>
<keyword evidence="2" id="KW-1003">Cell membrane</keyword>
<evidence type="ECO:0000256" key="3">
    <source>
        <dbReference type="ARBA" id="ARBA00022692"/>
    </source>
</evidence>
<feature type="transmembrane region" description="Helical" evidence="6">
    <location>
        <begin position="228"/>
        <end position="250"/>
    </location>
</feature>
<evidence type="ECO:0000256" key="4">
    <source>
        <dbReference type="ARBA" id="ARBA00022989"/>
    </source>
</evidence>
<dbReference type="PIRSF" id="PIRSF038958">
    <property type="entry name" value="PG_synth_SpoVB"/>
    <property type="match status" value="1"/>
</dbReference>
<feature type="transmembrane region" description="Helical" evidence="6">
    <location>
        <begin position="454"/>
        <end position="474"/>
    </location>
</feature>
<sequence>MSKKSFLKGAAILGIAGLLVQVMGAIFRIPLGNIIGADGMGYYQTAYPIYVFLLVFSTNGAPAAISKMTSERIAVGRSDEAHRVFKLSFILMFLLGIVASSIFFFGAKPIVNALGNPGAYYAMLAIAPALLFVPIMAVFRGYFQGMQEMGPTATSQLMEQAVRVTIGLVLAVMLVPKGLEYAAAGATVGTSIGPIAGVLVLIVIYFYKKNRLPLKNETSDASQESAGSILKTLAAIAVPITIGVSILPIMNIADVVIVMRRLQGVGFTAKEANALYGQLTGMAGPVINIPMALALSMALSMVPAIAAAASTKDTAFLKMNVRLGLRTAMIIGVPCSFGLMALSEPIMKLIYPLQAESAVNASGCLFFLAIGIVFLCIAQTMAGTLQGLGRPGIAVWGLAAGFVVKCASTFILTGLPQLNVEGAAIGSTLGYITIGIINFAAVKKMTGITFDLKLSVWKPLLSGIVMFVLVIGAYKGLSGAIGNSLATVVAIGIGAAVYGIMLLKIKAIEENEIILLPKGGALVKLLKKCKLV</sequence>
<feature type="transmembrane region" description="Helical" evidence="6">
    <location>
        <begin position="480"/>
        <end position="503"/>
    </location>
</feature>
<protein>
    <submittedName>
        <fullName evidence="7">Polysaccharide biosynthesis protein</fullName>
    </submittedName>
</protein>
<dbReference type="GO" id="GO:0005886">
    <property type="term" value="C:plasma membrane"/>
    <property type="evidence" value="ECO:0007669"/>
    <property type="project" value="UniProtKB-SubCell"/>
</dbReference>
<dbReference type="Proteomes" id="UP000287601">
    <property type="component" value="Chromosome"/>
</dbReference>
<feature type="transmembrane region" description="Helical" evidence="6">
    <location>
        <begin position="48"/>
        <end position="66"/>
    </location>
</feature>
<dbReference type="OrthoDB" id="9775950at2"/>
<feature type="transmembrane region" description="Helical" evidence="6">
    <location>
        <begin position="358"/>
        <end position="381"/>
    </location>
</feature>
<dbReference type="InterPro" id="IPR050833">
    <property type="entry name" value="Poly_Biosynth_Transport"/>
</dbReference>
<feature type="transmembrane region" description="Helical" evidence="6">
    <location>
        <begin position="87"/>
        <end position="107"/>
    </location>
</feature>
<dbReference type="KEGG" id="amij:EQM06_04100"/>
<dbReference type="AlphaFoldDB" id="A0A410PUC6"/>
<feature type="transmembrane region" description="Helical" evidence="6">
    <location>
        <begin position="119"/>
        <end position="139"/>
    </location>
</feature>
<dbReference type="Pfam" id="PF01943">
    <property type="entry name" value="Polysacc_synt"/>
    <property type="match status" value="1"/>
</dbReference>
<evidence type="ECO:0000256" key="1">
    <source>
        <dbReference type="ARBA" id="ARBA00004651"/>
    </source>
</evidence>
<feature type="transmembrane region" description="Helical" evidence="6">
    <location>
        <begin position="393"/>
        <end position="412"/>
    </location>
</feature>
<dbReference type="InterPro" id="IPR024923">
    <property type="entry name" value="PG_synth_SpoVB"/>
</dbReference>
<evidence type="ECO:0000313" key="7">
    <source>
        <dbReference type="EMBL" id="QAT42478.1"/>
    </source>
</evidence>
<evidence type="ECO:0000256" key="5">
    <source>
        <dbReference type="ARBA" id="ARBA00023136"/>
    </source>
</evidence>
<accession>A0A410PUC6</accession>
<organism evidence="7 8">
    <name type="scientific">Aminipila luticellarii</name>
    <dbReference type="NCBI Taxonomy" id="2507160"/>
    <lineage>
        <taxon>Bacteria</taxon>
        <taxon>Bacillati</taxon>
        <taxon>Bacillota</taxon>
        <taxon>Clostridia</taxon>
        <taxon>Peptostreptococcales</taxon>
        <taxon>Anaerovoracaceae</taxon>
        <taxon>Aminipila</taxon>
    </lineage>
</organism>
<feature type="transmembrane region" description="Helical" evidence="6">
    <location>
        <begin position="289"/>
        <end position="311"/>
    </location>
</feature>
<proteinExistence type="predicted"/>